<feature type="compositionally biased region" description="Basic and acidic residues" evidence="1">
    <location>
        <begin position="211"/>
        <end position="255"/>
    </location>
</feature>
<evidence type="ECO:0000313" key="2">
    <source>
        <dbReference type="EMBL" id="CAL1531609.1"/>
    </source>
</evidence>
<name>A0AAV2HGK7_LYMST</name>
<comment type="caution">
    <text evidence="2">The sequence shown here is derived from an EMBL/GenBank/DDBJ whole genome shotgun (WGS) entry which is preliminary data.</text>
</comment>
<feature type="region of interest" description="Disordered" evidence="1">
    <location>
        <begin position="1"/>
        <end position="21"/>
    </location>
</feature>
<evidence type="ECO:0000256" key="1">
    <source>
        <dbReference type="SAM" id="MobiDB-lite"/>
    </source>
</evidence>
<feature type="region of interest" description="Disordered" evidence="1">
    <location>
        <begin position="199"/>
        <end position="312"/>
    </location>
</feature>
<feature type="non-terminal residue" evidence="2">
    <location>
        <position position="312"/>
    </location>
</feature>
<feature type="compositionally biased region" description="Basic and acidic residues" evidence="1">
    <location>
        <begin position="266"/>
        <end position="293"/>
    </location>
</feature>
<dbReference type="AlphaFoldDB" id="A0AAV2HGK7"/>
<reference evidence="2 3" key="1">
    <citation type="submission" date="2024-04" db="EMBL/GenBank/DDBJ databases">
        <authorList>
            <consortium name="Genoscope - CEA"/>
            <person name="William W."/>
        </authorList>
    </citation>
    <scope>NUCLEOTIDE SEQUENCE [LARGE SCALE GENOMIC DNA]</scope>
</reference>
<proteinExistence type="predicted"/>
<keyword evidence="3" id="KW-1185">Reference proteome</keyword>
<sequence>MESKEASHEIGSPSAYGDRPGLRMLTVARKLHNLWKFSHKTRSSESIRGADQVTGPTSEHVDKHKEAPAPKRFSGRWDDVNQESPSVIKDFIQTQMKPATEDKSAPRVPKHPPRDIYSVFNELSSKKAQKEEKAQEQITMQKVSFKDMVKRIMKVTSRMITDNAIDDFTALSRADRSGKEDGQRVSSLLEGASSKLLILEAQETKQGPPARDAELNRTDLERDPGLASRRRQDDSVETRAQERERLLRYYDENPLQRRKSSSTDVSKGRQKLDSLEEFRKRQERLTEDSLKETDEVDDEMPYASPEMGKGVG</sequence>
<protein>
    <submittedName>
        <fullName evidence="2">Uncharacterized protein</fullName>
    </submittedName>
</protein>
<accession>A0AAV2HGK7</accession>
<feature type="region of interest" description="Disordered" evidence="1">
    <location>
        <begin position="39"/>
        <end position="80"/>
    </location>
</feature>
<feature type="region of interest" description="Disordered" evidence="1">
    <location>
        <begin position="93"/>
        <end position="115"/>
    </location>
</feature>
<evidence type="ECO:0000313" key="3">
    <source>
        <dbReference type="Proteomes" id="UP001497497"/>
    </source>
</evidence>
<feature type="compositionally biased region" description="Basic and acidic residues" evidence="1">
    <location>
        <begin position="59"/>
        <end position="79"/>
    </location>
</feature>
<dbReference type="Proteomes" id="UP001497497">
    <property type="component" value="Unassembled WGS sequence"/>
</dbReference>
<dbReference type="EMBL" id="CAXITT010000094">
    <property type="protein sequence ID" value="CAL1531609.1"/>
    <property type="molecule type" value="Genomic_DNA"/>
</dbReference>
<organism evidence="2 3">
    <name type="scientific">Lymnaea stagnalis</name>
    <name type="common">Great pond snail</name>
    <name type="synonym">Helix stagnalis</name>
    <dbReference type="NCBI Taxonomy" id="6523"/>
    <lineage>
        <taxon>Eukaryota</taxon>
        <taxon>Metazoa</taxon>
        <taxon>Spiralia</taxon>
        <taxon>Lophotrochozoa</taxon>
        <taxon>Mollusca</taxon>
        <taxon>Gastropoda</taxon>
        <taxon>Heterobranchia</taxon>
        <taxon>Euthyneura</taxon>
        <taxon>Panpulmonata</taxon>
        <taxon>Hygrophila</taxon>
        <taxon>Lymnaeoidea</taxon>
        <taxon>Lymnaeidae</taxon>
        <taxon>Lymnaea</taxon>
    </lineage>
</organism>
<gene>
    <name evidence="2" type="ORF">GSLYS_00005704001</name>
</gene>